<organism evidence="2 3">
    <name type="scientific">Cognatilysobacter xinjiangensis</name>
    <dbReference type="NCBI Taxonomy" id="546892"/>
    <lineage>
        <taxon>Bacteria</taxon>
        <taxon>Pseudomonadati</taxon>
        <taxon>Pseudomonadota</taxon>
        <taxon>Gammaproteobacteria</taxon>
        <taxon>Lysobacterales</taxon>
        <taxon>Lysobacteraceae</taxon>
        <taxon>Cognatilysobacter</taxon>
    </lineage>
</organism>
<name>A0ABQ3BZI5_9GAMM</name>
<evidence type="ECO:0000313" key="2">
    <source>
        <dbReference type="EMBL" id="GGZ62456.1"/>
    </source>
</evidence>
<dbReference type="RefSeq" id="WP_189448456.1">
    <property type="nucleotide sequence ID" value="NZ_BMXY01000001.1"/>
</dbReference>
<evidence type="ECO:0000313" key="3">
    <source>
        <dbReference type="Proteomes" id="UP000643403"/>
    </source>
</evidence>
<accession>A0ABQ3BZI5</accession>
<dbReference type="EMBL" id="BMXY01000001">
    <property type="protein sequence ID" value="GGZ62456.1"/>
    <property type="molecule type" value="Genomic_DNA"/>
</dbReference>
<keyword evidence="1" id="KW-0732">Signal</keyword>
<dbReference type="Proteomes" id="UP000643403">
    <property type="component" value="Unassembled WGS sequence"/>
</dbReference>
<proteinExistence type="predicted"/>
<feature type="signal peptide" evidence="1">
    <location>
        <begin position="1"/>
        <end position="22"/>
    </location>
</feature>
<gene>
    <name evidence="2" type="ORF">GCM10008101_15790</name>
</gene>
<keyword evidence="3" id="KW-1185">Reference proteome</keyword>
<evidence type="ECO:0000256" key="1">
    <source>
        <dbReference type="SAM" id="SignalP"/>
    </source>
</evidence>
<feature type="chain" id="PRO_5045787089" evidence="1">
    <location>
        <begin position="23"/>
        <end position="79"/>
    </location>
</feature>
<sequence>MAISRIALIALTASLCAGCAGTQERSAYVPPRAGASGTIYTDVAYMQRVEDQARARGIDVTWINPPMKRTDPASAPTPR</sequence>
<protein>
    <submittedName>
        <fullName evidence="2">Uncharacterized protein</fullName>
    </submittedName>
</protein>
<comment type="caution">
    <text evidence="2">The sequence shown here is derived from an EMBL/GenBank/DDBJ whole genome shotgun (WGS) entry which is preliminary data.</text>
</comment>
<reference evidence="3" key="1">
    <citation type="journal article" date="2019" name="Int. J. Syst. Evol. Microbiol.">
        <title>The Global Catalogue of Microorganisms (GCM) 10K type strain sequencing project: providing services to taxonomists for standard genome sequencing and annotation.</title>
        <authorList>
            <consortium name="The Broad Institute Genomics Platform"/>
            <consortium name="The Broad Institute Genome Sequencing Center for Infectious Disease"/>
            <person name="Wu L."/>
            <person name="Ma J."/>
        </authorList>
    </citation>
    <scope>NUCLEOTIDE SEQUENCE [LARGE SCALE GENOMIC DNA]</scope>
    <source>
        <strain evidence="3">KCTC 22558</strain>
    </source>
</reference>